<dbReference type="SUPFAM" id="SSF55781">
    <property type="entry name" value="GAF domain-like"/>
    <property type="match status" value="1"/>
</dbReference>
<dbReference type="KEGG" id="dci:103519663"/>
<dbReference type="RefSeq" id="XP_008482974.1">
    <property type="nucleotide sequence ID" value="XM_008484752.1"/>
</dbReference>
<dbReference type="Gene3D" id="3.30.450.40">
    <property type="match status" value="1"/>
</dbReference>
<dbReference type="STRING" id="121845.A0A1S3DKN4"/>
<keyword evidence="2" id="KW-1185">Reference proteome</keyword>
<dbReference type="Proteomes" id="UP000079169">
    <property type="component" value="Unplaced"/>
</dbReference>
<dbReference type="InterPro" id="IPR003018">
    <property type="entry name" value="GAF"/>
</dbReference>
<protein>
    <submittedName>
        <fullName evidence="3">cGMP-specific 3',5'-cyclic phosphodiesterase-like</fullName>
    </submittedName>
</protein>
<evidence type="ECO:0000313" key="2">
    <source>
        <dbReference type="Proteomes" id="UP000079169"/>
    </source>
</evidence>
<feature type="non-terminal residue" evidence="3">
    <location>
        <position position="207"/>
    </location>
</feature>
<dbReference type="InterPro" id="IPR029016">
    <property type="entry name" value="GAF-like_dom_sf"/>
</dbReference>
<dbReference type="Pfam" id="PF01590">
    <property type="entry name" value="GAF"/>
    <property type="match status" value="1"/>
</dbReference>
<reference evidence="3" key="1">
    <citation type="submission" date="2025-08" db="UniProtKB">
        <authorList>
            <consortium name="RefSeq"/>
        </authorList>
    </citation>
    <scope>IDENTIFICATION</scope>
</reference>
<organism evidence="2 3">
    <name type="scientific">Diaphorina citri</name>
    <name type="common">Asian citrus psyllid</name>
    <dbReference type="NCBI Taxonomy" id="121845"/>
    <lineage>
        <taxon>Eukaryota</taxon>
        <taxon>Metazoa</taxon>
        <taxon>Ecdysozoa</taxon>
        <taxon>Arthropoda</taxon>
        <taxon>Hexapoda</taxon>
        <taxon>Insecta</taxon>
        <taxon>Pterygota</taxon>
        <taxon>Neoptera</taxon>
        <taxon>Paraneoptera</taxon>
        <taxon>Hemiptera</taxon>
        <taxon>Sternorrhyncha</taxon>
        <taxon>Psylloidea</taxon>
        <taxon>Psyllidae</taxon>
        <taxon>Diaphorininae</taxon>
        <taxon>Diaphorina</taxon>
    </lineage>
</organism>
<evidence type="ECO:0000313" key="3">
    <source>
        <dbReference type="RefSeq" id="XP_008482974.1"/>
    </source>
</evidence>
<dbReference type="AlphaFoldDB" id="A0A1S3DKN4"/>
<evidence type="ECO:0000259" key="1">
    <source>
        <dbReference type="SMART" id="SM00065"/>
    </source>
</evidence>
<proteinExistence type="predicted"/>
<dbReference type="GeneID" id="103519663"/>
<sequence>MKVKLAENPVAISERKPLCRRESNNVDIEDILAHTPEDPSIAFSTVFELGGPGGEALVKSPGNTVCNTHSRLATIAKYVASTGQILNIGDVPSWMREEVCNDEDEESDFTTRCILCMPIFNGQKTVIGVAQLINKVTRQPFTDCDVSIFEAFAIFCGLGIHNTQMYENACKLMAKQKVFQRYLTFCGIGIQNAQLFEMSILEFERNQ</sequence>
<accession>A0A1S3DKN4</accession>
<gene>
    <name evidence="3" type="primary">LOC103519663</name>
</gene>
<feature type="domain" description="GAF" evidence="1">
    <location>
        <begin position="23"/>
        <end position="170"/>
    </location>
</feature>
<dbReference type="PaxDb" id="121845-A0A1S3DKN4"/>
<name>A0A1S3DKN4_DIACI</name>
<dbReference type="SMART" id="SM00065">
    <property type="entry name" value="GAF"/>
    <property type="match status" value="1"/>
</dbReference>